<dbReference type="AlphaFoldDB" id="A0A9P7B9N3"/>
<accession>A0A9P7B9N3</accession>
<evidence type="ECO:0000256" key="3">
    <source>
        <dbReference type="PROSITE-ProRule" id="PRU00221"/>
    </source>
</evidence>
<dbReference type="GO" id="GO:0051286">
    <property type="term" value="C:cell tip"/>
    <property type="evidence" value="ECO:0007669"/>
    <property type="project" value="TreeGrafter"/>
</dbReference>
<feature type="region of interest" description="Disordered" evidence="4">
    <location>
        <begin position="856"/>
        <end position="879"/>
    </location>
</feature>
<dbReference type="InterPro" id="IPR015943">
    <property type="entry name" value="WD40/YVTN_repeat-like_dom_sf"/>
</dbReference>
<dbReference type="InterPro" id="IPR051362">
    <property type="entry name" value="WD_repeat_creC_regulators"/>
</dbReference>
<feature type="compositionally biased region" description="Basic and acidic residues" evidence="4">
    <location>
        <begin position="1131"/>
        <end position="1140"/>
    </location>
</feature>
<keyword evidence="6" id="KW-1185">Reference proteome</keyword>
<proteinExistence type="predicted"/>
<dbReference type="OrthoDB" id="3367at2759"/>
<dbReference type="SUPFAM" id="SSF50978">
    <property type="entry name" value="WD40 repeat-like"/>
    <property type="match status" value="1"/>
</dbReference>
<feature type="compositionally biased region" description="Low complexity" evidence="4">
    <location>
        <begin position="634"/>
        <end position="647"/>
    </location>
</feature>
<dbReference type="SMART" id="SM00320">
    <property type="entry name" value="WD40"/>
    <property type="match status" value="5"/>
</dbReference>
<dbReference type="Gene3D" id="2.130.10.10">
    <property type="entry name" value="YVTN repeat-like/Quinoprotein amine dehydrogenase"/>
    <property type="match status" value="1"/>
</dbReference>
<reference evidence="5 6" key="1">
    <citation type="submission" date="2020-11" db="EMBL/GenBank/DDBJ databases">
        <title>Kefir isolates.</title>
        <authorList>
            <person name="Marcisauskas S."/>
            <person name="Kim Y."/>
            <person name="Blasche S."/>
        </authorList>
    </citation>
    <scope>NUCLEOTIDE SEQUENCE [LARGE SCALE GENOMIC DNA]</scope>
    <source>
        <strain evidence="5 6">KR</strain>
    </source>
</reference>
<feature type="compositionally biased region" description="Low complexity" evidence="4">
    <location>
        <begin position="575"/>
        <end position="584"/>
    </location>
</feature>
<feature type="repeat" description="WD" evidence="3">
    <location>
        <begin position="1062"/>
        <end position="1108"/>
    </location>
</feature>
<dbReference type="Proteomes" id="UP000777482">
    <property type="component" value="Unassembled WGS sequence"/>
</dbReference>
<dbReference type="InterPro" id="IPR001680">
    <property type="entry name" value="WD40_rpt"/>
</dbReference>
<evidence type="ECO:0008006" key="7">
    <source>
        <dbReference type="Google" id="ProtNLM"/>
    </source>
</evidence>
<feature type="compositionally biased region" description="Low complexity" evidence="4">
    <location>
        <begin position="857"/>
        <end position="877"/>
    </location>
</feature>
<dbReference type="GO" id="GO:0045013">
    <property type="term" value="P:carbon catabolite repression of transcription"/>
    <property type="evidence" value="ECO:0007669"/>
    <property type="project" value="TreeGrafter"/>
</dbReference>
<keyword evidence="2" id="KW-0677">Repeat</keyword>
<dbReference type="PANTHER" id="PTHR14107:SF16">
    <property type="entry name" value="AT02583P"/>
    <property type="match status" value="1"/>
</dbReference>
<gene>
    <name evidence="5" type="ORF">C6P46_005927</name>
</gene>
<evidence type="ECO:0000313" key="5">
    <source>
        <dbReference type="EMBL" id="KAG0665833.1"/>
    </source>
</evidence>
<protein>
    <recommendedName>
        <fullName evidence="7">WD40 repeat-like protein</fullName>
    </recommendedName>
</protein>
<dbReference type="GO" id="GO:0005634">
    <property type="term" value="C:nucleus"/>
    <property type="evidence" value="ECO:0007669"/>
    <property type="project" value="TreeGrafter"/>
</dbReference>
<evidence type="ECO:0000256" key="4">
    <source>
        <dbReference type="SAM" id="MobiDB-lite"/>
    </source>
</evidence>
<feature type="region of interest" description="Disordered" evidence="4">
    <location>
        <begin position="634"/>
        <end position="690"/>
    </location>
</feature>
<dbReference type="PROSITE" id="PS00678">
    <property type="entry name" value="WD_REPEATS_1"/>
    <property type="match status" value="1"/>
</dbReference>
<feature type="region of interest" description="Disordered" evidence="4">
    <location>
        <begin position="1109"/>
        <end position="1159"/>
    </location>
</feature>
<feature type="compositionally biased region" description="Low complexity" evidence="4">
    <location>
        <begin position="558"/>
        <end position="567"/>
    </location>
</feature>
<name>A0A9P7B9N3_RHOMI</name>
<feature type="compositionally biased region" description="Polar residues" evidence="4">
    <location>
        <begin position="1121"/>
        <end position="1130"/>
    </location>
</feature>
<dbReference type="PANTHER" id="PTHR14107">
    <property type="entry name" value="WD REPEAT PROTEIN"/>
    <property type="match status" value="1"/>
</dbReference>
<dbReference type="InterPro" id="IPR019775">
    <property type="entry name" value="WD40_repeat_CS"/>
</dbReference>
<dbReference type="PROSITE" id="PS50082">
    <property type="entry name" value="WD_REPEATS_2"/>
    <property type="match status" value="2"/>
</dbReference>
<comment type="caution">
    <text evidence="5">The sequence shown here is derived from an EMBL/GenBank/DDBJ whole genome shotgun (WGS) entry which is preliminary data.</text>
</comment>
<feature type="region of interest" description="Disordered" evidence="4">
    <location>
        <begin position="550"/>
        <end position="592"/>
    </location>
</feature>
<dbReference type="EMBL" id="PUHQ01000007">
    <property type="protein sequence ID" value="KAG0665833.1"/>
    <property type="molecule type" value="Genomic_DNA"/>
</dbReference>
<dbReference type="PROSITE" id="PS50294">
    <property type="entry name" value="WD_REPEATS_REGION"/>
    <property type="match status" value="1"/>
</dbReference>
<organism evidence="5 6">
    <name type="scientific">Rhodotorula mucilaginosa</name>
    <name type="common">Yeast</name>
    <name type="synonym">Rhodotorula rubra</name>
    <dbReference type="NCBI Taxonomy" id="5537"/>
    <lineage>
        <taxon>Eukaryota</taxon>
        <taxon>Fungi</taxon>
        <taxon>Dikarya</taxon>
        <taxon>Basidiomycota</taxon>
        <taxon>Pucciniomycotina</taxon>
        <taxon>Microbotryomycetes</taxon>
        <taxon>Sporidiobolales</taxon>
        <taxon>Sporidiobolaceae</taxon>
        <taxon>Rhodotorula</taxon>
    </lineage>
</organism>
<dbReference type="InterPro" id="IPR036322">
    <property type="entry name" value="WD40_repeat_dom_sf"/>
</dbReference>
<evidence type="ECO:0000256" key="1">
    <source>
        <dbReference type="ARBA" id="ARBA00022574"/>
    </source>
</evidence>
<evidence type="ECO:0000256" key="2">
    <source>
        <dbReference type="ARBA" id="ARBA00022737"/>
    </source>
</evidence>
<sequence>MAMQPPPQSSNPTSAPDLPHELLVQIIHYAAPPLATDLKSQRRRRRPLRRYALVNKAWHGAALDEAAQHLFINLHEPGWAQNAELATLRILMAKTRAEERGRNVKTLAVFGQKGLPNSSADVLRTVFHHAQTMTLRNMKKPMRLLAGSDILTSLRLHEVRSPAFIGTYSVLKRLELIDCFPEAFVSSWLKVRFPVIETAVFRLKERRLDVPFQPPSLEEERPDTLRALAIAGPFSEVVFLDLDQQANLEHVHVGARMETARDFLSMCQPIKGTLSLDPNGAGVRPEFDWLQLNTWRLVAESPRFSRLKKLKLYNAIDPKADPWFSQFAEHLTRSQTGLDADFEYAVHTDRLSLTDWDPVNGVLPWRASASSSGSPFLSYSIFSFMSFLCLCEHLGLTRGNAMIIRTGGENAAASQGQEAYAPASQHCWSCVRASAASSRPISSRRDRVDDFAVEISNSAFSYSSLFESGAACPATVSKHAARVVSAHLAPLQTDHGGRIIPTRASPLEDKDMADLNLPPHSFFAAPEGGSDHFLDLGVYTLVSTLNGAPSTQSAVTVGTPATQATNTAGGGTAPSGGQAQANEQQPPPPAYPSKAAIVAVALPVKEGGSGGQGLAGLGMGMSIGSRRTKDAAAAAAADTATSSATTTMTNGDSQGADRDGNGLLGPQSANASGAVPIGGGSGHSPASKRKPLASSFSMLGGLSLAAAAAGGDSGGVTTSRPARTFKGSTSSFIRSWEGLPVSQVMLRTIGEANAGRQTIFGFQILGKVLLWHEIGMGKRDSLSRIVFASFPTCIDANQHTASGTQIDVLIGFVTGDILWMGESTDPLTARYSRFNKSGCITSSPVTSILWLPPSPTVDPSSPSLDPSATSSSTPSRSNLFVTSHADGSVVLWDKDKEDWNGFVTQPFPPPVVAPSSPHPTHGIDTYGRGHDWSHTANGHSSTSWTQKLEAHEGMVVSKPPATDRKGQSMNKYNPVSHWRLSTKPITALAFSPDLTLCAAAGEDGRLRIIDAVEEQVLDVFTSYFGAINCVAWSPDGRFVVTGGQDDLVTVYAPLEQHIVAHCQGHSSWVTGVAWDASRSEERTLRIASVGEDCKLILWDLSSASLTRPKAHVHPHARRHSVASQTSLSRRPTSDNGHDADADAGAERSAGPNFHPAPRRDDVSLLQPAMVKTLSHDLFTGVAFLPSHVVLSTRGGHIKQFERPPDSEASIGGLSSEFAASVVRLDARAR</sequence>
<dbReference type="Pfam" id="PF00400">
    <property type="entry name" value="WD40"/>
    <property type="match status" value="3"/>
</dbReference>
<feature type="compositionally biased region" description="Basic residues" evidence="4">
    <location>
        <begin position="1109"/>
        <end position="1120"/>
    </location>
</feature>
<keyword evidence="1 3" id="KW-0853">WD repeat</keyword>
<evidence type="ECO:0000313" key="6">
    <source>
        <dbReference type="Proteomes" id="UP000777482"/>
    </source>
</evidence>
<dbReference type="GO" id="GO:0032153">
    <property type="term" value="C:cell division site"/>
    <property type="evidence" value="ECO:0007669"/>
    <property type="project" value="TreeGrafter"/>
</dbReference>
<feature type="repeat" description="WD" evidence="3">
    <location>
        <begin position="1020"/>
        <end position="1051"/>
    </location>
</feature>